<dbReference type="AlphaFoldDB" id="A0A927BA32"/>
<evidence type="ECO:0000256" key="1">
    <source>
        <dbReference type="SAM" id="SignalP"/>
    </source>
</evidence>
<reference evidence="2" key="1">
    <citation type="submission" date="2020-09" db="EMBL/GenBank/DDBJ databases">
        <authorList>
            <person name="Kim M.K."/>
        </authorList>
    </citation>
    <scope>NUCLEOTIDE SEQUENCE</scope>
    <source>
        <strain evidence="2">BT664</strain>
    </source>
</reference>
<keyword evidence="3" id="KW-1185">Reference proteome</keyword>
<evidence type="ECO:0000313" key="3">
    <source>
        <dbReference type="Proteomes" id="UP000612233"/>
    </source>
</evidence>
<keyword evidence="1" id="KW-0732">Signal</keyword>
<protein>
    <recommendedName>
        <fullName evidence="4">RHS repeat-associated core domain-containing protein</fullName>
    </recommendedName>
</protein>
<dbReference type="EMBL" id="JACXAD010000001">
    <property type="protein sequence ID" value="MBD2766322.1"/>
    <property type="molecule type" value="Genomic_DNA"/>
</dbReference>
<proteinExistence type="predicted"/>
<comment type="caution">
    <text evidence="2">The sequence shown here is derived from an EMBL/GenBank/DDBJ whole genome shotgun (WGS) entry which is preliminary data.</text>
</comment>
<dbReference type="RefSeq" id="WP_191003155.1">
    <property type="nucleotide sequence ID" value="NZ_JACXAD010000001.1"/>
</dbReference>
<gene>
    <name evidence="2" type="ORF">IC235_00265</name>
</gene>
<sequence length="295" mass="32350">MRPVYAVLPLALGLCHTVQAQQPFERFGLKIKVATLSGGRYPEFFANDSLRRIGSVVYNTRLRRIAYLLPGDSLVGRVRPEVTSRWFSPDPLAEKYLFLSPYVYVDNNPIRYKDPDGREIVGTDGKPVTYSRDAESGKISFSANASKATLRIGNALLNAGGIGTEQLDKLISSDVKVTLKVSQEDKMGTNGKPQRGGTVLTKISEGKDGKFKAEAATITIYEKSVNKTADAAGYHREGVFAGTSGHEIEHATNQENVNMQQQNSKNGAKNDIESGPNMIRDAIINQFEDKKAAQH</sequence>
<accession>A0A927BA32</accession>
<evidence type="ECO:0000313" key="2">
    <source>
        <dbReference type="EMBL" id="MBD2766322.1"/>
    </source>
</evidence>
<organism evidence="2 3">
    <name type="scientific">Hymenobacter montanus</name>
    <dbReference type="NCBI Taxonomy" id="2771359"/>
    <lineage>
        <taxon>Bacteria</taxon>
        <taxon>Pseudomonadati</taxon>
        <taxon>Bacteroidota</taxon>
        <taxon>Cytophagia</taxon>
        <taxon>Cytophagales</taxon>
        <taxon>Hymenobacteraceae</taxon>
        <taxon>Hymenobacter</taxon>
    </lineage>
</organism>
<dbReference type="Gene3D" id="2.180.10.10">
    <property type="entry name" value="RHS repeat-associated core"/>
    <property type="match status" value="1"/>
</dbReference>
<evidence type="ECO:0008006" key="4">
    <source>
        <dbReference type="Google" id="ProtNLM"/>
    </source>
</evidence>
<name>A0A927BA32_9BACT</name>
<dbReference type="Proteomes" id="UP000612233">
    <property type="component" value="Unassembled WGS sequence"/>
</dbReference>
<feature type="signal peptide" evidence="1">
    <location>
        <begin position="1"/>
        <end position="20"/>
    </location>
</feature>
<feature type="chain" id="PRO_5037434571" description="RHS repeat-associated core domain-containing protein" evidence="1">
    <location>
        <begin position="21"/>
        <end position="295"/>
    </location>
</feature>